<keyword evidence="2" id="KW-1185">Reference proteome</keyword>
<evidence type="ECO:0000313" key="1">
    <source>
        <dbReference type="EMBL" id="KAK6773952.1"/>
    </source>
</evidence>
<organism evidence="1 2">
    <name type="scientific">Solanum bulbocastanum</name>
    <name type="common">Wild potato</name>
    <dbReference type="NCBI Taxonomy" id="147425"/>
    <lineage>
        <taxon>Eukaryota</taxon>
        <taxon>Viridiplantae</taxon>
        <taxon>Streptophyta</taxon>
        <taxon>Embryophyta</taxon>
        <taxon>Tracheophyta</taxon>
        <taxon>Spermatophyta</taxon>
        <taxon>Magnoliopsida</taxon>
        <taxon>eudicotyledons</taxon>
        <taxon>Gunneridae</taxon>
        <taxon>Pentapetalae</taxon>
        <taxon>asterids</taxon>
        <taxon>lamiids</taxon>
        <taxon>Solanales</taxon>
        <taxon>Solanaceae</taxon>
        <taxon>Solanoideae</taxon>
        <taxon>Solaneae</taxon>
        <taxon>Solanum</taxon>
    </lineage>
</organism>
<proteinExistence type="predicted"/>
<gene>
    <name evidence="1" type="ORF">RDI58_029191</name>
</gene>
<dbReference type="Proteomes" id="UP001371456">
    <property type="component" value="Unassembled WGS sequence"/>
</dbReference>
<dbReference type="AlphaFoldDB" id="A0AAN8Y064"/>
<reference evidence="1 2" key="1">
    <citation type="submission" date="2024-02" db="EMBL/GenBank/DDBJ databases">
        <title>de novo genome assembly of Solanum bulbocastanum strain 11H21.</title>
        <authorList>
            <person name="Hosaka A.J."/>
        </authorList>
    </citation>
    <scope>NUCLEOTIDE SEQUENCE [LARGE SCALE GENOMIC DNA]</scope>
    <source>
        <tissue evidence="1">Young leaves</tissue>
    </source>
</reference>
<evidence type="ECO:0000313" key="2">
    <source>
        <dbReference type="Proteomes" id="UP001371456"/>
    </source>
</evidence>
<accession>A0AAN8Y064</accession>
<comment type="caution">
    <text evidence="1">The sequence shown here is derived from an EMBL/GenBank/DDBJ whole genome shotgun (WGS) entry which is preliminary data.</text>
</comment>
<dbReference type="EMBL" id="JBANQN010000012">
    <property type="protein sequence ID" value="KAK6773952.1"/>
    <property type="molecule type" value="Genomic_DNA"/>
</dbReference>
<protein>
    <submittedName>
        <fullName evidence="1">Uncharacterized protein</fullName>
    </submittedName>
</protein>
<name>A0AAN8Y064_SOLBU</name>
<sequence length="67" mass="7890">MIWLLIFIDGDEVLTVQIEEADIKEHVKTWESSLIGYVLGVIPSINQLKNYAVKMWKVKPKQWELDF</sequence>